<dbReference type="InterPro" id="IPR036291">
    <property type="entry name" value="NAD(P)-bd_dom_sf"/>
</dbReference>
<gene>
    <name evidence="3" type="ORF">EV643_11673</name>
</gene>
<name>A0A4R6K6S6_9ACTN</name>
<comment type="caution">
    <text evidence="3">The sequence shown here is derived from an EMBL/GenBank/DDBJ whole genome shotgun (WGS) entry which is preliminary data.</text>
</comment>
<keyword evidence="4" id="KW-1185">Reference proteome</keyword>
<dbReference type="SUPFAM" id="SSF51735">
    <property type="entry name" value="NAD(P)-binding Rossmann-fold domains"/>
    <property type="match status" value="1"/>
</dbReference>
<evidence type="ECO:0000313" key="4">
    <source>
        <dbReference type="Proteomes" id="UP000295388"/>
    </source>
</evidence>
<evidence type="ECO:0000256" key="1">
    <source>
        <dbReference type="ARBA" id="ARBA00006484"/>
    </source>
</evidence>
<organism evidence="3 4">
    <name type="scientific">Kribbella caucasensis</name>
    <dbReference type="NCBI Taxonomy" id="2512215"/>
    <lineage>
        <taxon>Bacteria</taxon>
        <taxon>Bacillati</taxon>
        <taxon>Actinomycetota</taxon>
        <taxon>Actinomycetes</taxon>
        <taxon>Propionibacteriales</taxon>
        <taxon>Kribbellaceae</taxon>
        <taxon>Kribbella</taxon>
    </lineage>
</organism>
<dbReference type="Proteomes" id="UP000295388">
    <property type="component" value="Unassembled WGS sequence"/>
</dbReference>
<dbReference type="InterPro" id="IPR051911">
    <property type="entry name" value="SDR_oxidoreductase"/>
</dbReference>
<dbReference type="Gene3D" id="3.40.50.720">
    <property type="entry name" value="NAD(P)-binding Rossmann-like Domain"/>
    <property type="match status" value="1"/>
</dbReference>
<dbReference type="AlphaFoldDB" id="A0A4R6K6S6"/>
<dbReference type="Pfam" id="PF00106">
    <property type="entry name" value="adh_short"/>
    <property type="match status" value="1"/>
</dbReference>
<dbReference type="EMBL" id="SNWQ01000016">
    <property type="protein sequence ID" value="TDO44262.1"/>
    <property type="molecule type" value="Genomic_DNA"/>
</dbReference>
<dbReference type="RefSeq" id="WP_202869801.1">
    <property type="nucleotide sequence ID" value="NZ_SNWQ01000016.1"/>
</dbReference>
<dbReference type="InterPro" id="IPR002347">
    <property type="entry name" value="SDR_fam"/>
</dbReference>
<proteinExistence type="inferred from homology"/>
<dbReference type="PANTHER" id="PTHR43976:SF16">
    <property type="entry name" value="SHORT-CHAIN DEHYDROGENASE_REDUCTASE FAMILY PROTEIN"/>
    <property type="match status" value="1"/>
</dbReference>
<evidence type="ECO:0000256" key="2">
    <source>
        <dbReference type="ARBA" id="ARBA00023002"/>
    </source>
</evidence>
<reference evidence="3 4" key="1">
    <citation type="submission" date="2019-03" db="EMBL/GenBank/DDBJ databases">
        <title>Genomic Encyclopedia of Type Strains, Phase III (KMG-III): the genomes of soil and plant-associated and newly described type strains.</title>
        <authorList>
            <person name="Whitman W."/>
        </authorList>
    </citation>
    <scope>NUCLEOTIDE SEQUENCE [LARGE SCALE GENOMIC DNA]</scope>
    <source>
        <strain evidence="3 4">VKM Ac-2527</strain>
    </source>
</reference>
<dbReference type="GO" id="GO:0016491">
    <property type="term" value="F:oxidoreductase activity"/>
    <property type="evidence" value="ECO:0007669"/>
    <property type="project" value="UniProtKB-KW"/>
</dbReference>
<sequence>MAVYVSTKHAVEGYSESLDHEVREHGVRILLVEPGPINTPFDANMVQADTPMPVYAQRRRTFEDVMAEAVRETPRPA</sequence>
<evidence type="ECO:0000313" key="3">
    <source>
        <dbReference type="EMBL" id="TDO44262.1"/>
    </source>
</evidence>
<protein>
    <submittedName>
        <fullName evidence="3">Short subunit dehydrogenase</fullName>
    </submittedName>
</protein>
<comment type="similarity">
    <text evidence="1">Belongs to the short-chain dehydrogenases/reductases (SDR) family.</text>
</comment>
<keyword evidence="2" id="KW-0560">Oxidoreductase</keyword>
<dbReference type="PANTHER" id="PTHR43976">
    <property type="entry name" value="SHORT CHAIN DEHYDROGENASE"/>
    <property type="match status" value="1"/>
</dbReference>
<accession>A0A4R6K6S6</accession>